<dbReference type="OrthoDB" id="273917at2759"/>
<dbReference type="GO" id="GO:0031499">
    <property type="term" value="C:TRAMP complex"/>
    <property type="evidence" value="ECO:0007669"/>
    <property type="project" value="TreeGrafter"/>
</dbReference>
<dbReference type="PANTHER" id="PTHR23092:SF15">
    <property type="entry name" value="INACTIVE NON-CANONICAL POLY(A) RNA POLYMERASE PROTEIN TRF4-2-RELATED"/>
    <property type="match status" value="1"/>
</dbReference>
<dbReference type="EMBL" id="BRXY01000086">
    <property type="protein sequence ID" value="GMH63607.1"/>
    <property type="molecule type" value="Genomic_DNA"/>
</dbReference>
<feature type="compositionally biased region" description="Acidic residues" evidence="1">
    <location>
        <begin position="152"/>
        <end position="164"/>
    </location>
</feature>
<feature type="compositionally biased region" description="Polar residues" evidence="1">
    <location>
        <begin position="442"/>
        <end position="451"/>
    </location>
</feature>
<dbReference type="PANTHER" id="PTHR23092">
    <property type="entry name" value="POLY(A) RNA POLYMERASE"/>
    <property type="match status" value="1"/>
</dbReference>
<accession>A0A9W7A659</accession>
<proteinExistence type="predicted"/>
<sequence>MQARMQARISHQQPPGGTNITDPHPALTLSLLKFSHWVSPTPSEITLRTLLKSKFVQVINKQIKDSEIQEFGSRGKPVEIWSSDLDLIVRVKNETESSGGSMTGSGQNSPRESNGNDSRTNSPKAFEAETFVGYDDSDSDGQDSDGLGFVGDESDEDGYEEDNFGDGGGGFVIDRNPSPFSVPHPSVPSPSSPSAPLDISLNLRSSPPFPPPSPPPPPSRSKTVKLLKRICKPLYSSPYVKKTIMLGKAKVPIINLITPWNVSVDIAIEGLGEDTSSYTSQFTSRPPYSPLVRLIKSLLKSYGYDRVYTGGLGSYRVYVMCGLVTDGGGSLGECFLKFLGWDWGRVREGFSYKGGEIDFKAVHKFDVILGFFSWVARAVLDGGVEAIFKEGKTGIVRARTESERRAKVGVNSNLLEVGEEVQGFGKGEGKTTFFTKSGIVHHTQSAPPQTDNKNNNKRNKSDRGRLKDGEGKGADDKRKKKRRRAVDYLSDSD</sequence>
<dbReference type="Proteomes" id="UP001165085">
    <property type="component" value="Unassembled WGS sequence"/>
</dbReference>
<feature type="compositionally biased region" description="Pro residues" evidence="1">
    <location>
        <begin position="180"/>
        <end position="193"/>
    </location>
</feature>
<dbReference type="GO" id="GO:0043634">
    <property type="term" value="P:polyadenylation-dependent ncRNA catabolic process"/>
    <property type="evidence" value="ECO:0007669"/>
    <property type="project" value="TreeGrafter"/>
</dbReference>
<organism evidence="2 3">
    <name type="scientific">Triparma strigata</name>
    <dbReference type="NCBI Taxonomy" id="1606541"/>
    <lineage>
        <taxon>Eukaryota</taxon>
        <taxon>Sar</taxon>
        <taxon>Stramenopiles</taxon>
        <taxon>Ochrophyta</taxon>
        <taxon>Bolidophyceae</taxon>
        <taxon>Parmales</taxon>
        <taxon>Triparmaceae</taxon>
        <taxon>Triparma</taxon>
    </lineage>
</organism>
<dbReference type="GO" id="GO:0031123">
    <property type="term" value="P:RNA 3'-end processing"/>
    <property type="evidence" value="ECO:0007669"/>
    <property type="project" value="TreeGrafter"/>
</dbReference>
<dbReference type="GO" id="GO:0003729">
    <property type="term" value="F:mRNA binding"/>
    <property type="evidence" value="ECO:0007669"/>
    <property type="project" value="TreeGrafter"/>
</dbReference>
<evidence type="ECO:0000313" key="3">
    <source>
        <dbReference type="Proteomes" id="UP001165085"/>
    </source>
</evidence>
<evidence type="ECO:0000313" key="2">
    <source>
        <dbReference type="EMBL" id="GMH63607.1"/>
    </source>
</evidence>
<dbReference type="AlphaFoldDB" id="A0A9W7A659"/>
<feature type="region of interest" description="Disordered" evidence="1">
    <location>
        <begin position="94"/>
        <end position="223"/>
    </location>
</feature>
<dbReference type="GO" id="GO:1990817">
    <property type="term" value="F:poly(A) RNA polymerase activity"/>
    <property type="evidence" value="ECO:0007669"/>
    <property type="project" value="InterPro"/>
</dbReference>
<dbReference type="InterPro" id="IPR045862">
    <property type="entry name" value="Trf4-like"/>
</dbReference>
<keyword evidence="3" id="KW-1185">Reference proteome</keyword>
<feature type="compositionally biased region" description="Polar residues" evidence="1">
    <location>
        <begin position="9"/>
        <end position="21"/>
    </location>
</feature>
<feature type="region of interest" description="Disordered" evidence="1">
    <location>
        <begin position="1"/>
        <end position="24"/>
    </location>
</feature>
<evidence type="ECO:0008006" key="4">
    <source>
        <dbReference type="Google" id="ProtNLM"/>
    </source>
</evidence>
<comment type="caution">
    <text evidence="2">The sequence shown here is derived from an EMBL/GenBank/DDBJ whole genome shotgun (WGS) entry which is preliminary data.</text>
</comment>
<reference evidence="3" key="1">
    <citation type="journal article" date="2023" name="Commun. Biol.">
        <title>Genome analysis of Parmales, the sister group of diatoms, reveals the evolutionary specialization of diatoms from phago-mixotrophs to photoautotrophs.</title>
        <authorList>
            <person name="Ban H."/>
            <person name="Sato S."/>
            <person name="Yoshikawa S."/>
            <person name="Yamada K."/>
            <person name="Nakamura Y."/>
            <person name="Ichinomiya M."/>
            <person name="Sato N."/>
            <person name="Blanc-Mathieu R."/>
            <person name="Endo H."/>
            <person name="Kuwata A."/>
            <person name="Ogata H."/>
        </authorList>
    </citation>
    <scope>NUCLEOTIDE SEQUENCE [LARGE SCALE GENOMIC DNA]</scope>
    <source>
        <strain evidence="3">NIES 3701</strain>
    </source>
</reference>
<feature type="compositionally biased region" description="Pro residues" evidence="1">
    <location>
        <begin position="207"/>
        <end position="219"/>
    </location>
</feature>
<gene>
    <name evidence="2" type="ORF">TrST_g276</name>
</gene>
<feature type="region of interest" description="Disordered" evidence="1">
    <location>
        <begin position="442"/>
        <end position="493"/>
    </location>
</feature>
<dbReference type="SUPFAM" id="SSF81301">
    <property type="entry name" value="Nucleotidyltransferase"/>
    <property type="match status" value="1"/>
</dbReference>
<feature type="compositionally biased region" description="Basic and acidic residues" evidence="1">
    <location>
        <begin position="459"/>
        <end position="477"/>
    </location>
</feature>
<name>A0A9W7A659_9STRA</name>
<dbReference type="InterPro" id="IPR043519">
    <property type="entry name" value="NT_sf"/>
</dbReference>
<protein>
    <recommendedName>
        <fullName evidence="4">Polymerase nucleotidyl transferase domain-containing protein</fullName>
    </recommendedName>
</protein>
<dbReference type="Gene3D" id="3.30.460.10">
    <property type="entry name" value="Beta Polymerase, domain 2"/>
    <property type="match status" value="2"/>
</dbReference>
<dbReference type="GO" id="GO:0005730">
    <property type="term" value="C:nucleolus"/>
    <property type="evidence" value="ECO:0007669"/>
    <property type="project" value="TreeGrafter"/>
</dbReference>
<dbReference type="Gene3D" id="1.10.1410.10">
    <property type="match status" value="2"/>
</dbReference>
<feature type="compositionally biased region" description="Polar residues" evidence="1">
    <location>
        <begin position="107"/>
        <end position="123"/>
    </location>
</feature>
<feature type="compositionally biased region" description="Low complexity" evidence="1">
    <location>
        <begin position="96"/>
        <end position="106"/>
    </location>
</feature>
<evidence type="ECO:0000256" key="1">
    <source>
        <dbReference type="SAM" id="MobiDB-lite"/>
    </source>
</evidence>